<organism evidence="2 3">
    <name type="scientific">Pseudonocardia yunnanensis</name>
    <dbReference type="NCBI Taxonomy" id="58107"/>
    <lineage>
        <taxon>Bacteria</taxon>
        <taxon>Bacillati</taxon>
        <taxon>Actinomycetota</taxon>
        <taxon>Actinomycetes</taxon>
        <taxon>Pseudonocardiales</taxon>
        <taxon>Pseudonocardiaceae</taxon>
        <taxon>Pseudonocardia</taxon>
    </lineage>
</organism>
<keyword evidence="3" id="KW-1185">Reference proteome</keyword>
<accession>A0ABW4ENI8</accession>
<protein>
    <submittedName>
        <fullName evidence="2">DUF2771 family protein</fullName>
    </submittedName>
</protein>
<dbReference type="Pfam" id="PF10969">
    <property type="entry name" value="DUF2771"/>
    <property type="match status" value="1"/>
</dbReference>
<feature type="signal peptide" evidence="1">
    <location>
        <begin position="1"/>
        <end position="27"/>
    </location>
</feature>
<keyword evidence="1" id="KW-0732">Signal</keyword>
<dbReference type="RefSeq" id="WP_344726028.1">
    <property type="nucleotide sequence ID" value="NZ_BAAAUS010000036.1"/>
</dbReference>
<evidence type="ECO:0000256" key="1">
    <source>
        <dbReference type="SAM" id="SignalP"/>
    </source>
</evidence>
<reference evidence="3" key="1">
    <citation type="journal article" date="2019" name="Int. J. Syst. Evol. Microbiol.">
        <title>The Global Catalogue of Microorganisms (GCM) 10K type strain sequencing project: providing services to taxonomists for standard genome sequencing and annotation.</title>
        <authorList>
            <consortium name="The Broad Institute Genomics Platform"/>
            <consortium name="The Broad Institute Genome Sequencing Center for Infectious Disease"/>
            <person name="Wu L."/>
            <person name="Ma J."/>
        </authorList>
    </citation>
    <scope>NUCLEOTIDE SEQUENCE [LARGE SCALE GENOMIC DNA]</scope>
    <source>
        <strain evidence="3">CCM 7043</strain>
    </source>
</reference>
<name>A0ABW4ENI8_9PSEU</name>
<dbReference type="Proteomes" id="UP001597114">
    <property type="component" value="Unassembled WGS sequence"/>
</dbReference>
<feature type="chain" id="PRO_5045929540" evidence="1">
    <location>
        <begin position="28"/>
        <end position="162"/>
    </location>
</feature>
<proteinExistence type="predicted"/>
<evidence type="ECO:0000313" key="3">
    <source>
        <dbReference type="Proteomes" id="UP001597114"/>
    </source>
</evidence>
<dbReference type="EMBL" id="JBHUCO010000002">
    <property type="protein sequence ID" value="MFD1516506.1"/>
    <property type="molecule type" value="Genomic_DNA"/>
</dbReference>
<evidence type="ECO:0000313" key="2">
    <source>
        <dbReference type="EMBL" id="MFD1516506.1"/>
    </source>
</evidence>
<dbReference type="InterPro" id="IPR024495">
    <property type="entry name" value="DUF2771"/>
</dbReference>
<gene>
    <name evidence="2" type="ORF">ACFSJD_03350</name>
</gene>
<sequence>MPRRLRHLGRLLPLPVAALVLAGCGSAAPPEVTFAAGQDTAVARPTQYCDIKLTDCTGDPGAPVRLAVPVGTELKVTVPQDISETPWQVVFTYRDPNGTQTDGRSPVFAPNAQKDYTLELPAPNDRLVTAQVQQYGPPPQADPETGEIEFPIRASWVLNTTG</sequence>
<dbReference type="PROSITE" id="PS51257">
    <property type="entry name" value="PROKAR_LIPOPROTEIN"/>
    <property type="match status" value="1"/>
</dbReference>
<comment type="caution">
    <text evidence="2">The sequence shown here is derived from an EMBL/GenBank/DDBJ whole genome shotgun (WGS) entry which is preliminary data.</text>
</comment>